<dbReference type="GO" id="GO:0008932">
    <property type="term" value="F:lytic endotransglycosylase activity"/>
    <property type="evidence" value="ECO:0007669"/>
    <property type="project" value="UniProtKB-UniRule"/>
</dbReference>
<dbReference type="Proteomes" id="UP000018458">
    <property type="component" value="Unassembled WGS sequence"/>
</dbReference>
<keyword evidence="6 7" id="KW-0961">Cell wall biogenesis/degradation</keyword>
<dbReference type="EC" id="4.2.2.29" evidence="7"/>
<dbReference type="AlphaFoldDB" id="E8LML2"/>
<dbReference type="CDD" id="cd08010">
    <property type="entry name" value="MltG_like"/>
    <property type="match status" value="1"/>
</dbReference>
<dbReference type="PANTHER" id="PTHR30518">
    <property type="entry name" value="ENDOLYTIC MUREIN TRANSGLYCOSYLASE"/>
    <property type="match status" value="1"/>
</dbReference>
<evidence type="ECO:0000256" key="3">
    <source>
        <dbReference type="ARBA" id="ARBA00022989"/>
    </source>
</evidence>
<protein>
    <recommendedName>
        <fullName evidence="7">Endolytic murein transglycosylase</fullName>
        <ecNumber evidence="7">4.2.2.29</ecNumber>
    </recommendedName>
    <alternativeName>
        <fullName evidence="7">Peptidoglycan lytic transglycosylase</fullName>
    </alternativeName>
    <alternativeName>
        <fullName evidence="7">Peptidoglycan polymerization terminase</fullName>
    </alternativeName>
</protein>
<proteinExistence type="inferred from homology"/>
<dbReference type="GO" id="GO:0071555">
    <property type="term" value="P:cell wall organization"/>
    <property type="evidence" value="ECO:0007669"/>
    <property type="project" value="UniProtKB-KW"/>
</dbReference>
<comment type="similarity">
    <text evidence="7">Belongs to the transglycosylase MltG family.</text>
</comment>
<comment type="function">
    <text evidence="7">Functions as a peptidoglycan terminase that cleaves nascent peptidoglycan strands endolytically to terminate their elongation.</text>
</comment>
<comment type="caution">
    <text evidence="8">The sequence shown here is derived from an EMBL/GenBank/DDBJ whole genome shotgun (WGS) entry which is preliminary data.</text>
</comment>
<keyword evidence="7" id="KW-0997">Cell inner membrane</keyword>
<organism evidence="8 9">
    <name type="scientific">Succinatimonas hippei (strain DSM 22608 / JCM 16073 / KCTC 15190 / YIT 12066)</name>
    <dbReference type="NCBI Taxonomy" id="762983"/>
    <lineage>
        <taxon>Bacteria</taxon>
        <taxon>Pseudomonadati</taxon>
        <taxon>Pseudomonadota</taxon>
        <taxon>Gammaproteobacteria</taxon>
        <taxon>Aeromonadales</taxon>
        <taxon>Succinivibrionaceae</taxon>
        <taxon>Succinatimonas</taxon>
    </lineage>
</organism>
<sequence>MAKTTAKRTVKSNVKQSGNKKGLRVKFYIYLFIVVAVLGSFAVFIGNKYFQDISNHKIYVEGKVYELKGGATVKQTVIDLLKDDYPDFMLSLWSTVYGRNFSGIQKGKYYADGSKSLTDFLHSMQKGEVFMPKTPVITLVEGMTLSAFLKRVESVEDLPADAEFEKKISDPKKFLADTLTDKELEAIGGIHDSLEGLLFPATYPYFEKDTDLSMIKKALKHMASYMEKEWPKRDKTILVKDPYDALILASIIERESSIGAERNKIAAVFYNRLKRGMMLQTDPAVMYGVSPDFKGPLTRSQLRKDTPYNTYTRAGLTPTPISMPGAESILAALHPEKSDALYFVAKSHDPKDGHIFSNSLQEHNKAVSQYRKKVRDYRNSLQDK</sequence>
<comment type="subcellular location">
    <subcellularLocation>
        <location evidence="7">Cell inner membrane</location>
        <topology evidence="7">Single-pass membrane protein</topology>
    </subcellularLocation>
</comment>
<feature type="transmembrane region" description="Helical" evidence="7">
    <location>
        <begin position="27"/>
        <end position="46"/>
    </location>
</feature>
<dbReference type="Pfam" id="PF02618">
    <property type="entry name" value="YceG"/>
    <property type="match status" value="1"/>
</dbReference>
<evidence type="ECO:0000256" key="2">
    <source>
        <dbReference type="ARBA" id="ARBA00022692"/>
    </source>
</evidence>
<dbReference type="EMBL" id="AEVO01000142">
    <property type="protein sequence ID" value="EFY06248.1"/>
    <property type="molecule type" value="Genomic_DNA"/>
</dbReference>
<accession>E8LML2</accession>
<dbReference type="InterPro" id="IPR003770">
    <property type="entry name" value="MLTG-like"/>
</dbReference>
<keyword evidence="9" id="KW-1185">Reference proteome</keyword>
<evidence type="ECO:0000256" key="1">
    <source>
        <dbReference type="ARBA" id="ARBA00022475"/>
    </source>
</evidence>
<dbReference type="HAMAP" id="MF_02065">
    <property type="entry name" value="MltG"/>
    <property type="match status" value="1"/>
</dbReference>
<evidence type="ECO:0000256" key="5">
    <source>
        <dbReference type="ARBA" id="ARBA00023239"/>
    </source>
</evidence>
<comment type="catalytic activity">
    <reaction evidence="7">
        <text>a peptidoglycan chain = a peptidoglycan chain with N-acetyl-1,6-anhydromuramyl-[peptide] at the reducing end + a peptidoglycan chain with N-acetylglucosamine at the non-reducing end.</text>
        <dbReference type="EC" id="4.2.2.29"/>
    </reaction>
</comment>
<reference evidence="8 9" key="1">
    <citation type="submission" date="2011-01" db="EMBL/GenBank/DDBJ databases">
        <authorList>
            <person name="Weinstock G."/>
            <person name="Sodergren E."/>
            <person name="Clifton S."/>
            <person name="Fulton L."/>
            <person name="Fulton B."/>
            <person name="Courtney L."/>
            <person name="Fronick C."/>
            <person name="Harrison M."/>
            <person name="Strong C."/>
            <person name="Farmer C."/>
            <person name="Delahaunty K."/>
            <person name="Markovic C."/>
            <person name="Hall O."/>
            <person name="Minx P."/>
            <person name="Tomlinson C."/>
            <person name="Mitreva M."/>
            <person name="Hou S."/>
            <person name="Chen J."/>
            <person name="Wollam A."/>
            <person name="Pepin K.H."/>
            <person name="Johnson M."/>
            <person name="Bhonagiri V."/>
            <person name="Zhang X."/>
            <person name="Suruliraj S."/>
            <person name="Warren W."/>
            <person name="Chinwalla A."/>
            <person name="Mardis E.R."/>
            <person name="Wilson R.K."/>
        </authorList>
    </citation>
    <scope>NUCLEOTIDE SEQUENCE [LARGE SCALE GENOMIC DNA]</scope>
    <source>
        <strain evidence="9">DSM 22608 / JCM 16073 / KCTC 15190 / YIT 12066</strain>
    </source>
</reference>
<dbReference type="eggNOG" id="COG1559">
    <property type="taxonomic scope" value="Bacteria"/>
</dbReference>
<dbReference type="GO" id="GO:0005886">
    <property type="term" value="C:plasma membrane"/>
    <property type="evidence" value="ECO:0007669"/>
    <property type="project" value="UniProtKB-SubCell"/>
</dbReference>
<feature type="site" description="Important for catalytic activity" evidence="7">
    <location>
        <position position="255"/>
    </location>
</feature>
<dbReference type="GO" id="GO:0009252">
    <property type="term" value="P:peptidoglycan biosynthetic process"/>
    <property type="evidence" value="ECO:0007669"/>
    <property type="project" value="UniProtKB-UniRule"/>
</dbReference>
<evidence type="ECO:0000256" key="6">
    <source>
        <dbReference type="ARBA" id="ARBA00023316"/>
    </source>
</evidence>
<dbReference type="RefSeq" id="WP_009144150.1">
    <property type="nucleotide sequence ID" value="NZ_GL831067.1"/>
</dbReference>
<dbReference type="NCBIfam" id="TIGR00247">
    <property type="entry name" value="endolytic transglycosylase MltG"/>
    <property type="match status" value="1"/>
</dbReference>
<keyword evidence="2 7" id="KW-0812">Transmembrane</keyword>
<evidence type="ECO:0000313" key="9">
    <source>
        <dbReference type="Proteomes" id="UP000018458"/>
    </source>
</evidence>
<name>E8LML2_SUCHY</name>
<dbReference type="PANTHER" id="PTHR30518:SF2">
    <property type="entry name" value="ENDOLYTIC MUREIN TRANSGLYCOSYLASE"/>
    <property type="match status" value="1"/>
</dbReference>
<evidence type="ECO:0000256" key="4">
    <source>
        <dbReference type="ARBA" id="ARBA00023136"/>
    </source>
</evidence>
<keyword evidence="4 7" id="KW-0472">Membrane</keyword>
<keyword evidence="3 7" id="KW-1133">Transmembrane helix</keyword>
<dbReference type="HOGENOM" id="CLU_025574_0_2_6"/>
<evidence type="ECO:0000256" key="7">
    <source>
        <dbReference type="HAMAP-Rule" id="MF_02065"/>
    </source>
</evidence>
<keyword evidence="1 7" id="KW-1003">Cell membrane</keyword>
<dbReference type="Gene3D" id="3.30.160.60">
    <property type="entry name" value="Classic Zinc Finger"/>
    <property type="match status" value="1"/>
</dbReference>
<evidence type="ECO:0000313" key="8">
    <source>
        <dbReference type="EMBL" id="EFY06248.1"/>
    </source>
</evidence>
<keyword evidence="5 7" id="KW-0456">Lyase</keyword>
<dbReference type="STRING" id="762983.HMPREF9444_02005"/>
<gene>
    <name evidence="7" type="primary">mltG</name>
    <name evidence="8" type="ORF">HMPREF9444_02005</name>
</gene>